<feature type="region of interest" description="Disordered" evidence="1">
    <location>
        <begin position="1"/>
        <end position="24"/>
    </location>
</feature>
<sequence length="91" mass="9786">MESANSSTQTVEGSGQKHNLRPEPRSIMLGVQIYDISSVQERLLRGAAATTNPPETVDGTAASSTRLDVLKNQIIDLDLILGTPSRIPSRL</sequence>
<reference evidence="2" key="1">
    <citation type="submission" date="2020-11" db="EMBL/GenBank/DDBJ databases">
        <title>The chromosome-scale genome resource for two endophytic Fusarium species: F. culmorum and F. pseudograminearum.</title>
        <authorList>
            <person name="Yuan Z."/>
        </authorList>
    </citation>
    <scope>NUCLEOTIDE SEQUENCE</scope>
    <source>
        <strain evidence="2">Class2-1B</strain>
    </source>
</reference>
<proteinExistence type="predicted"/>
<evidence type="ECO:0000313" key="3">
    <source>
        <dbReference type="Proteomes" id="UP000663297"/>
    </source>
</evidence>
<protein>
    <submittedName>
        <fullName evidence="2">Uncharacterized protein</fullName>
    </submittedName>
</protein>
<dbReference type="AlphaFoldDB" id="A0A7S8HU38"/>
<dbReference type="EMBL" id="CP064747">
    <property type="protein sequence ID" value="QPC60489.1"/>
    <property type="molecule type" value="Genomic_DNA"/>
</dbReference>
<evidence type="ECO:0000313" key="2">
    <source>
        <dbReference type="EMBL" id="QPC60489.1"/>
    </source>
</evidence>
<feature type="compositionally biased region" description="Polar residues" evidence="1">
    <location>
        <begin position="1"/>
        <end position="17"/>
    </location>
</feature>
<gene>
    <name evidence="2" type="ORF">HYE67_002720</name>
</gene>
<name>A0A7S8HU38_FUSCU</name>
<accession>A0A7S8HU38</accession>
<dbReference type="Proteomes" id="UP000663297">
    <property type="component" value="Chromosome 1"/>
</dbReference>
<organism evidence="2 3">
    <name type="scientific">Fusarium culmorum</name>
    <dbReference type="NCBI Taxonomy" id="5516"/>
    <lineage>
        <taxon>Eukaryota</taxon>
        <taxon>Fungi</taxon>
        <taxon>Dikarya</taxon>
        <taxon>Ascomycota</taxon>
        <taxon>Pezizomycotina</taxon>
        <taxon>Sordariomycetes</taxon>
        <taxon>Hypocreomycetidae</taxon>
        <taxon>Hypocreales</taxon>
        <taxon>Nectriaceae</taxon>
        <taxon>Fusarium</taxon>
    </lineage>
</organism>
<evidence type="ECO:0000256" key="1">
    <source>
        <dbReference type="SAM" id="MobiDB-lite"/>
    </source>
</evidence>